<keyword evidence="3" id="KW-1185">Reference proteome</keyword>
<evidence type="ECO:0000313" key="4">
    <source>
        <dbReference type="RefSeq" id="XP_065659366.1"/>
    </source>
</evidence>
<dbReference type="SUPFAM" id="SSF51197">
    <property type="entry name" value="Clavaminate synthase-like"/>
    <property type="match status" value="1"/>
</dbReference>
<dbReference type="InterPro" id="IPR026992">
    <property type="entry name" value="DIOX_N"/>
</dbReference>
<comment type="similarity">
    <text evidence="1">Belongs to the iron/ascorbate-dependent oxidoreductase family.</text>
</comment>
<organism evidence="3 4">
    <name type="scientific">Hydra vulgaris</name>
    <name type="common">Hydra</name>
    <name type="synonym">Hydra attenuata</name>
    <dbReference type="NCBI Taxonomy" id="6087"/>
    <lineage>
        <taxon>Eukaryota</taxon>
        <taxon>Metazoa</taxon>
        <taxon>Cnidaria</taxon>
        <taxon>Hydrozoa</taxon>
        <taxon>Hydroidolina</taxon>
        <taxon>Anthoathecata</taxon>
        <taxon>Aplanulata</taxon>
        <taxon>Hydridae</taxon>
        <taxon>Hydra</taxon>
    </lineage>
</organism>
<protein>
    <submittedName>
        <fullName evidence="4">Uncharacterized protein LOC100209573</fullName>
    </submittedName>
</protein>
<dbReference type="PROSITE" id="PS51471">
    <property type="entry name" value="FE2OG_OXY"/>
    <property type="match status" value="1"/>
</dbReference>
<keyword evidence="1" id="KW-0408">Iron</keyword>
<proteinExistence type="inferred from homology"/>
<evidence type="ECO:0000256" key="1">
    <source>
        <dbReference type="RuleBase" id="RU003682"/>
    </source>
</evidence>
<dbReference type="PANTHER" id="PTHR47990">
    <property type="entry name" value="2-OXOGLUTARATE (2OG) AND FE(II)-DEPENDENT OXYGENASE SUPERFAMILY PROTEIN-RELATED"/>
    <property type="match status" value="1"/>
</dbReference>
<reference evidence="4" key="1">
    <citation type="submission" date="2025-08" db="UniProtKB">
        <authorList>
            <consortium name="RefSeq"/>
        </authorList>
    </citation>
    <scope>IDENTIFICATION</scope>
</reference>
<dbReference type="InterPro" id="IPR050231">
    <property type="entry name" value="Iron_ascorbate_oxido_reductase"/>
</dbReference>
<name>A0ABM4CCF5_HYDVU</name>
<evidence type="ECO:0000259" key="2">
    <source>
        <dbReference type="PROSITE" id="PS51471"/>
    </source>
</evidence>
<accession>A0ABM4CCF5</accession>
<feature type="domain" description="Fe2OG dioxygenase" evidence="2">
    <location>
        <begin position="179"/>
        <end position="285"/>
    </location>
</feature>
<gene>
    <name evidence="4" type="primary">LOC100209573</name>
</gene>
<sequence>MESFPIVDVSYYYQHFCYETVPSSEFLTDKFIKKIAEELLSAFQDWGFVYLKGTGFSPEFVESLFDSSREFFHQSLEEKNRVLFNSSNLSNPFGYVPFKFETFDRNKPFDLKEAFDYLPWITEDIKSKLPQKFYVTMTDMFSKCHVLTMRLLRLLNLALRIEDPQFLEKAHKFTSIQGKNHTMLRSLYYPGVDKSLIQPSQLRCGEHTDYGTITLLFQDETGGLEVQSPNGNFIHATPIPNTIVVNAADLLERWTSGKIKSTKHRVVSLGNPEKPRQSIAFFCQPDDEVLVSCLDGSDTYQPVNSFNFLKERLLSSFTK</sequence>
<keyword evidence="1" id="KW-0560">Oxidoreductase</keyword>
<keyword evidence="1" id="KW-0479">Metal-binding</keyword>
<dbReference type="GeneID" id="100209573"/>
<dbReference type="Pfam" id="PF03171">
    <property type="entry name" value="2OG-FeII_Oxy"/>
    <property type="match status" value="1"/>
</dbReference>
<dbReference type="Proteomes" id="UP001652625">
    <property type="component" value="Chromosome 08"/>
</dbReference>
<dbReference type="RefSeq" id="XP_065659366.1">
    <property type="nucleotide sequence ID" value="XM_065803294.1"/>
</dbReference>
<dbReference type="Gene3D" id="2.60.120.330">
    <property type="entry name" value="B-lactam Antibiotic, Isopenicillin N Synthase, Chain"/>
    <property type="match status" value="1"/>
</dbReference>
<dbReference type="InterPro" id="IPR044861">
    <property type="entry name" value="IPNS-like_FE2OG_OXY"/>
</dbReference>
<evidence type="ECO:0000313" key="3">
    <source>
        <dbReference type="Proteomes" id="UP001652625"/>
    </source>
</evidence>
<dbReference type="InterPro" id="IPR027443">
    <property type="entry name" value="IPNS-like_sf"/>
</dbReference>
<dbReference type="Pfam" id="PF14226">
    <property type="entry name" value="DIOX_N"/>
    <property type="match status" value="1"/>
</dbReference>
<dbReference type="InterPro" id="IPR005123">
    <property type="entry name" value="Oxoglu/Fe-dep_dioxygenase_dom"/>
</dbReference>